<dbReference type="Pfam" id="PF07452">
    <property type="entry name" value="CHRD"/>
    <property type="match status" value="1"/>
</dbReference>
<accession>A0A4V2YDB3</accession>
<name>A0A4V2YDB3_9ACTN</name>
<feature type="domain" description="CHRD" evidence="2">
    <location>
        <begin position="31"/>
        <end position="158"/>
    </location>
</feature>
<dbReference type="RefSeq" id="WP_132515611.1">
    <property type="nucleotide sequence ID" value="NZ_SMKP01000142.1"/>
</dbReference>
<evidence type="ECO:0000259" key="2">
    <source>
        <dbReference type="SMART" id="SM00754"/>
    </source>
</evidence>
<dbReference type="InterPro" id="IPR010895">
    <property type="entry name" value="CHRD"/>
</dbReference>
<evidence type="ECO:0000313" key="4">
    <source>
        <dbReference type="Proteomes" id="UP000294543"/>
    </source>
</evidence>
<dbReference type="SMART" id="SM00754">
    <property type="entry name" value="CHRD"/>
    <property type="match status" value="1"/>
</dbReference>
<reference evidence="3 4" key="1">
    <citation type="submission" date="2019-03" db="EMBL/GenBank/DDBJ databases">
        <title>Draft genome sequences of novel Actinobacteria.</title>
        <authorList>
            <person name="Sahin N."/>
            <person name="Ay H."/>
            <person name="Saygin H."/>
        </authorList>
    </citation>
    <scope>NUCLEOTIDE SEQUENCE [LARGE SCALE GENOMIC DNA]</scope>
    <source>
        <strain evidence="3 4">KC712</strain>
    </source>
</reference>
<organism evidence="3 4">
    <name type="scientific">Nonomuraea diastatica</name>
    <dbReference type="NCBI Taxonomy" id="1848329"/>
    <lineage>
        <taxon>Bacteria</taxon>
        <taxon>Bacillati</taxon>
        <taxon>Actinomycetota</taxon>
        <taxon>Actinomycetes</taxon>
        <taxon>Streptosporangiales</taxon>
        <taxon>Streptosporangiaceae</taxon>
        <taxon>Nonomuraea</taxon>
    </lineage>
</organism>
<dbReference type="Proteomes" id="UP000294543">
    <property type="component" value="Unassembled WGS sequence"/>
</dbReference>
<evidence type="ECO:0000256" key="1">
    <source>
        <dbReference type="SAM" id="SignalP"/>
    </source>
</evidence>
<dbReference type="OrthoDB" id="8901345at2"/>
<keyword evidence="4" id="KW-1185">Reference proteome</keyword>
<feature type="signal peptide" evidence="1">
    <location>
        <begin position="1"/>
        <end position="24"/>
    </location>
</feature>
<feature type="chain" id="PRO_5020401852" evidence="1">
    <location>
        <begin position="25"/>
        <end position="160"/>
    </location>
</feature>
<protein>
    <submittedName>
        <fullName evidence="3">CHRD domain-containing protein</fullName>
    </submittedName>
</protein>
<proteinExistence type="predicted"/>
<gene>
    <name evidence="3" type="ORF">E1294_36895</name>
</gene>
<dbReference type="EMBL" id="SMKP01000142">
    <property type="protein sequence ID" value="TDD14686.1"/>
    <property type="molecule type" value="Genomic_DNA"/>
</dbReference>
<dbReference type="AlphaFoldDB" id="A0A4V2YDB3"/>
<evidence type="ECO:0000313" key="3">
    <source>
        <dbReference type="EMBL" id="TDD14686.1"/>
    </source>
</evidence>
<sequence length="160" mass="16836">MIKQIILIPALAAVAAVIPSTASAATSHTSPTRFVEMTGEQEVPGPGDPDGVGIFAWKVSKSSLCYVITAHNIEPANAAHIHEGREGEAGPIVVTLKAPSEGFATECIRAVKRQTDDNAETTLTFGELEAIAHSPSEFYSNVHNEEFPDGAIRGQLNGGD</sequence>
<comment type="caution">
    <text evidence="3">The sequence shown here is derived from an EMBL/GenBank/DDBJ whole genome shotgun (WGS) entry which is preliminary data.</text>
</comment>
<keyword evidence="1" id="KW-0732">Signal</keyword>